<gene>
    <name evidence="10" type="primary">MCYN0675</name>
    <name evidence="10" type="ORF">NCTC10126_00427</name>
    <name evidence="9" type="ORF">NPA07_00145</name>
</gene>
<evidence type="ECO:0000256" key="4">
    <source>
        <dbReference type="ARBA" id="ARBA00023125"/>
    </source>
</evidence>
<keyword evidence="2 6" id="KW-0963">Cytoplasm</keyword>
<dbReference type="EMBL" id="UZVY01000001">
    <property type="protein sequence ID" value="VDR41936.1"/>
    <property type="molecule type" value="Genomic_DNA"/>
</dbReference>
<dbReference type="InterPro" id="IPR026564">
    <property type="entry name" value="Transcrip_reg_TACO1-like_dom3"/>
</dbReference>
<dbReference type="PANTHER" id="PTHR12532">
    <property type="entry name" value="TRANSLATIONAL ACTIVATOR OF CYTOCHROME C OXIDASE 1"/>
    <property type="match status" value="1"/>
</dbReference>
<dbReference type="SUPFAM" id="SSF75625">
    <property type="entry name" value="YebC-like"/>
    <property type="match status" value="1"/>
</dbReference>
<dbReference type="InterPro" id="IPR029072">
    <property type="entry name" value="YebC-like"/>
</dbReference>
<dbReference type="EMBL" id="CP101806">
    <property type="protein sequence ID" value="UUD35280.1"/>
    <property type="molecule type" value="Genomic_DNA"/>
</dbReference>
<accession>A0A3P8MEL5</accession>
<dbReference type="HAMAP" id="MF_00693">
    <property type="entry name" value="Transcrip_reg_TACO1"/>
    <property type="match status" value="1"/>
</dbReference>
<keyword evidence="3 6" id="KW-0805">Transcription regulation</keyword>
<dbReference type="Pfam" id="PF01709">
    <property type="entry name" value="Transcrip_reg"/>
    <property type="match status" value="1"/>
</dbReference>
<organism evidence="10 11">
    <name type="scientific">Mycoplasmopsis caviae</name>
    <dbReference type="NCBI Taxonomy" id="55603"/>
    <lineage>
        <taxon>Bacteria</taxon>
        <taxon>Bacillati</taxon>
        <taxon>Mycoplasmatota</taxon>
        <taxon>Mycoplasmoidales</taxon>
        <taxon>Metamycoplasmataceae</taxon>
        <taxon>Mycoplasmopsis</taxon>
    </lineage>
</organism>
<evidence type="ECO:0000313" key="9">
    <source>
        <dbReference type="EMBL" id="UUD35280.1"/>
    </source>
</evidence>
<dbReference type="Proteomes" id="UP000280036">
    <property type="component" value="Unassembled WGS sequence"/>
</dbReference>
<evidence type="ECO:0000256" key="1">
    <source>
        <dbReference type="ARBA" id="ARBA00008724"/>
    </source>
</evidence>
<comment type="subcellular location">
    <subcellularLocation>
        <location evidence="6">Cytoplasm</location>
    </subcellularLocation>
</comment>
<comment type="similarity">
    <text evidence="1 6">Belongs to the TACO1 family.</text>
</comment>
<dbReference type="Gene3D" id="3.30.70.980">
    <property type="match status" value="2"/>
</dbReference>
<dbReference type="InterPro" id="IPR049083">
    <property type="entry name" value="TACO1_YebC_N"/>
</dbReference>
<evidence type="ECO:0000313" key="10">
    <source>
        <dbReference type="EMBL" id="VDR41936.1"/>
    </source>
</evidence>
<dbReference type="PANTHER" id="PTHR12532:SF6">
    <property type="entry name" value="TRANSCRIPTIONAL REGULATORY PROTEIN YEBC-RELATED"/>
    <property type="match status" value="1"/>
</dbReference>
<protein>
    <recommendedName>
        <fullName evidence="6">Probable transcriptional regulatory protein NCTC10126_00427</fullName>
    </recommendedName>
</protein>
<dbReference type="RefSeq" id="WP_126118180.1">
    <property type="nucleotide sequence ID" value="NZ_CP101806.1"/>
</dbReference>
<dbReference type="Gene3D" id="1.10.10.200">
    <property type="match status" value="1"/>
</dbReference>
<evidence type="ECO:0000313" key="12">
    <source>
        <dbReference type="Proteomes" id="UP001058569"/>
    </source>
</evidence>
<dbReference type="Proteomes" id="UP001058569">
    <property type="component" value="Chromosome"/>
</dbReference>
<keyword evidence="4 6" id="KW-0238">DNA-binding</keyword>
<dbReference type="NCBIfam" id="NF009044">
    <property type="entry name" value="PRK12378.1"/>
    <property type="match status" value="1"/>
</dbReference>
<dbReference type="FunFam" id="1.10.10.200:FF:000002">
    <property type="entry name" value="Probable transcriptional regulatory protein CLM62_37755"/>
    <property type="match status" value="1"/>
</dbReference>
<evidence type="ECO:0000256" key="3">
    <source>
        <dbReference type="ARBA" id="ARBA00023015"/>
    </source>
</evidence>
<reference evidence="9" key="2">
    <citation type="submission" date="2022-07" db="EMBL/GenBank/DDBJ databases">
        <title>Complete genome of Mycoplasma caviae type strain G122.</title>
        <authorList>
            <person name="Spergser J."/>
        </authorList>
    </citation>
    <scope>NUCLEOTIDE SEQUENCE</scope>
    <source>
        <strain evidence="9">G122</strain>
    </source>
</reference>
<dbReference type="GO" id="GO:0003677">
    <property type="term" value="F:DNA binding"/>
    <property type="evidence" value="ECO:0007669"/>
    <property type="project" value="UniProtKB-UniRule"/>
</dbReference>
<feature type="domain" description="TACO1/YebC-like N-terminal" evidence="8">
    <location>
        <begin position="5"/>
        <end position="77"/>
    </location>
</feature>
<keyword evidence="12" id="KW-1185">Reference proteome</keyword>
<feature type="domain" description="TACO1/YebC-like second and third" evidence="7">
    <location>
        <begin position="85"/>
        <end position="241"/>
    </location>
</feature>
<evidence type="ECO:0000256" key="6">
    <source>
        <dbReference type="HAMAP-Rule" id="MF_00693"/>
    </source>
</evidence>
<dbReference type="InterPro" id="IPR002876">
    <property type="entry name" value="Transcrip_reg_TACO1-like"/>
</dbReference>
<reference evidence="10 11" key="1">
    <citation type="submission" date="2018-12" db="EMBL/GenBank/DDBJ databases">
        <authorList>
            <consortium name="Pathogen Informatics"/>
        </authorList>
    </citation>
    <scope>NUCLEOTIDE SEQUENCE [LARGE SCALE GENOMIC DNA]</scope>
    <source>
        <strain evidence="10 11">NCTC10126</strain>
    </source>
</reference>
<dbReference type="InterPro" id="IPR017856">
    <property type="entry name" value="Integrase-like_N"/>
</dbReference>
<name>A0A3P8MEL5_9BACT</name>
<keyword evidence="5 6" id="KW-0804">Transcription</keyword>
<dbReference type="InterPro" id="IPR048300">
    <property type="entry name" value="TACO1_YebC-like_2nd/3rd_dom"/>
</dbReference>
<dbReference type="NCBIfam" id="NF001030">
    <property type="entry name" value="PRK00110.1"/>
    <property type="match status" value="1"/>
</dbReference>
<evidence type="ECO:0000256" key="2">
    <source>
        <dbReference type="ARBA" id="ARBA00022490"/>
    </source>
</evidence>
<evidence type="ECO:0000256" key="5">
    <source>
        <dbReference type="ARBA" id="ARBA00023163"/>
    </source>
</evidence>
<dbReference type="OrthoDB" id="9781053at2"/>
<evidence type="ECO:0000259" key="8">
    <source>
        <dbReference type="Pfam" id="PF20772"/>
    </source>
</evidence>
<sequence length="245" mass="26689">MAGHSHWAGIKHKKGANDAARGKIFQKMFKEIYVAATNAGGADPETNPSLKLAIAKAKSKNMPKANIERALAKAKGEAKNGATFSEVLFNATIGGGASFLVVTLTDNMNRTTSSMKAHFNKQNATLGKTGQVPFAFDHKGVLEISKDLASEDDLTMIALDNGAEDFEATEVSFIITTAPENFSKCKSAIETNLGISDFMQCEVTYIPNSTVSFDKEKSERIQEFINKLEDDDDVQEVYHNIELED</sequence>
<dbReference type="GO" id="GO:0006355">
    <property type="term" value="P:regulation of DNA-templated transcription"/>
    <property type="evidence" value="ECO:0007669"/>
    <property type="project" value="UniProtKB-UniRule"/>
</dbReference>
<dbReference type="Pfam" id="PF20772">
    <property type="entry name" value="TACO1_YebC_N"/>
    <property type="match status" value="1"/>
</dbReference>
<evidence type="ECO:0000313" key="11">
    <source>
        <dbReference type="Proteomes" id="UP000280036"/>
    </source>
</evidence>
<dbReference type="GO" id="GO:0005829">
    <property type="term" value="C:cytosol"/>
    <property type="evidence" value="ECO:0007669"/>
    <property type="project" value="TreeGrafter"/>
</dbReference>
<proteinExistence type="inferred from homology"/>
<dbReference type="NCBIfam" id="TIGR01033">
    <property type="entry name" value="YebC/PmpR family DNA-binding transcriptional regulator"/>
    <property type="match status" value="1"/>
</dbReference>
<evidence type="ECO:0000259" key="7">
    <source>
        <dbReference type="Pfam" id="PF01709"/>
    </source>
</evidence>
<dbReference type="AlphaFoldDB" id="A0A3P8MEL5"/>